<evidence type="ECO:0000313" key="2">
    <source>
        <dbReference type="Proteomes" id="UP000838821"/>
    </source>
</evidence>
<proteinExistence type="predicted"/>
<dbReference type="EMBL" id="CAKMMW010000003">
    <property type="protein sequence ID" value="CAH1200167.1"/>
    <property type="molecule type" value="Genomic_DNA"/>
</dbReference>
<evidence type="ECO:0000313" key="1">
    <source>
        <dbReference type="EMBL" id="CAH1200167.1"/>
    </source>
</evidence>
<dbReference type="InterPro" id="IPR013320">
    <property type="entry name" value="ConA-like_dom_sf"/>
</dbReference>
<dbReference type="Pfam" id="PF13385">
    <property type="entry name" value="Laminin_G_3"/>
    <property type="match status" value="1"/>
</dbReference>
<comment type="caution">
    <text evidence="1">The sequence shown here is derived from an EMBL/GenBank/DDBJ whole genome shotgun (WGS) entry which is preliminary data.</text>
</comment>
<sequence>MKKDIAIILNHPNVVTFWDFQEGPGEARISKGGKPYALKESGGPVERDDEGKFGPYSALLEEGKWFRIPRAQLQELNIHGENAQVTVAAWVKRRKKSNNECEFIAGIWNETNKRRQYGLFLNLSIWESSQQVCGHVSSVGGPTPGYRWCMDSSIGKTEIPLEEWHFVAFTYDGQYVRSYVNGILDERPIRNPYHYPGGLFDGGQDGADFTVGAVDRSQEIGNFFVGSIGGLAIYNKALTNEEMYQLACL</sequence>
<gene>
    <name evidence="1" type="ORF">PAECIP111891_01514</name>
</gene>
<dbReference type="SUPFAM" id="SSF49899">
    <property type="entry name" value="Concanavalin A-like lectins/glucanases"/>
    <property type="match status" value="1"/>
</dbReference>
<name>A0ABN8G4W2_9BACL</name>
<reference evidence="1" key="1">
    <citation type="submission" date="2022-01" db="EMBL/GenBank/DDBJ databases">
        <authorList>
            <person name="Criscuolo A."/>
        </authorList>
    </citation>
    <scope>NUCLEOTIDE SEQUENCE</scope>
    <source>
        <strain evidence="1">CIP111891</strain>
    </source>
</reference>
<evidence type="ECO:0008006" key="3">
    <source>
        <dbReference type="Google" id="ProtNLM"/>
    </source>
</evidence>
<accession>A0ABN8G4W2</accession>
<keyword evidence="2" id="KW-1185">Reference proteome</keyword>
<protein>
    <recommendedName>
        <fullName evidence="3">LamG domain-containing protein</fullName>
    </recommendedName>
</protein>
<dbReference type="Gene3D" id="2.60.120.200">
    <property type="match status" value="1"/>
</dbReference>
<organism evidence="1 2">
    <name type="scientific">Paenibacillus allorhizoplanae</name>
    <dbReference type="NCBI Taxonomy" id="2905648"/>
    <lineage>
        <taxon>Bacteria</taxon>
        <taxon>Bacillati</taxon>
        <taxon>Bacillota</taxon>
        <taxon>Bacilli</taxon>
        <taxon>Bacillales</taxon>
        <taxon>Paenibacillaceae</taxon>
        <taxon>Paenibacillus</taxon>
    </lineage>
</organism>
<dbReference type="Proteomes" id="UP000838821">
    <property type="component" value="Unassembled WGS sequence"/>
</dbReference>
<dbReference type="RefSeq" id="WP_236285953.1">
    <property type="nucleotide sequence ID" value="NZ_CAKMMW010000003.1"/>
</dbReference>